<keyword evidence="7 9" id="KW-0472">Membrane</keyword>
<accession>A0ABU9GLG6</accession>
<dbReference type="InterPro" id="IPR006664">
    <property type="entry name" value="OMP_bac"/>
</dbReference>
<evidence type="ECO:0000256" key="6">
    <source>
        <dbReference type="ARBA" id="ARBA00023114"/>
    </source>
</evidence>
<keyword evidence="8" id="KW-0998">Cell outer membrane</keyword>
<keyword evidence="13" id="KW-1185">Reference proteome</keyword>
<keyword evidence="10" id="KW-0732">Signal</keyword>
<evidence type="ECO:0000256" key="4">
    <source>
        <dbReference type="ARBA" id="ARBA00022692"/>
    </source>
</evidence>
<dbReference type="PANTHER" id="PTHR30329">
    <property type="entry name" value="STATOR ELEMENT OF FLAGELLAR MOTOR COMPLEX"/>
    <property type="match status" value="1"/>
</dbReference>
<keyword evidence="2" id="KW-0813">Transport</keyword>
<dbReference type="PRINTS" id="PR01021">
    <property type="entry name" value="OMPADOMAIN"/>
</dbReference>
<feature type="signal peptide" evidence="10">
    <location>
        <begin position="1"/>
        <end position="23"/>
    </location>
</feature>
<evidence type="ECO:0000256" key="1">
    <source>
        <dbReference type="ARBA" id="ARBA00004571"/>
    </source>
</evidence>
<evidence type="ECO:0000313" key="12">
    <source>
        <dbReference type="EMBL" id="MEL0628167.1"/>
    </source>
</evidence>
<dbReference type="Pfam" id="PF05736">
    <property type="entry name" value="OprF"/>
    <property type="match status" value="1"/>
</dbReference>
<dbReference type="SUPFAM" id="SSF103088">
    <property type="entry name" value="OmpA-like"/>
    <property type="match status" value="1"/>
</dbReference>
<evidence type="ECO:0000256" key="10">
    <source>
        <dbReference type="SAM" id="SignalP"/>
    </source>
</evidence>
<dbReference type="SUPFAM" id="SSF56925">
    <property type="entry name" value="OMPA-like"/>
    <property type="match status" value="1"/>
</dbReference>
<evidence type="ECO:0000259" key="11">
    <source>
        <dbReference type="PROSITE" id="PS51123"/>
    </source>
</evidence>
<dbReference type="Gene3D" id="2.40.160.20">
    <property type="match status" value="1"/>
</dbReference>
<name>A0ABU9GLG6_9GAMM</name>
<dbReference type="InterPro" id="IPR011250">
    <property type="entry name" value="OMP/PagP_B-barrel"/>
</dbReference>
<comment type="caution">
    <text evidence="12">The sequence shown here is derived from an EMBL/GenBank/DDBJ whole genome shotgun (WGS) entry which is preliminary data.</text>
</comment>
<proteinExistence type="predicted"/>
<dbReference type="PANTHER" id="PTHR30329:SF21">
    <property type="entry name" value="LIPOPROTEIN YIAD-RELATED"/>
    <property type="match status" value="1"/>
</dbReference>
<evidence type="ECO:0000256" key="2">
    <source>
        <dbReference type="ARBA" id="ARBA00022448"/>
    </source>
</evidence>
<keyword evidence="6" id="KW-0626">Porin</keyword>
<dbReference type="CDD" id="cd07185">
    <property type="entry name" value="OmpA_C-like"/>
    <property type="match status" value="1"/>
</dbReference>
<protein>
    <submittedName>
        <fullName evidence="12">OmpA family protein</fullName>
    </submittedName>
</protein>
<evidence type="ECO:0000256" key="5">
    <source>
        <dbReference type="ARBA" id="ARBA00023065"/>
    </source>
</evidence>
<evidence type="ECO:0000313" key="13">
    <source>
        <dbReference type="Proteomes" id="UP001369082"/>
    </source>
</evidence>
<dbReference type="Pfam" id="PF00691">
    <property type="entry name" value="OmpA"/>
    <property type="match status" value="1"/>
</dbReference>
<evidence type="ECO:0000256" key="7">
    <source>
        <dbReference type="ARBA" id="ARBA00023136"/>
    </source>
</evidence>
<dbReference type="Proteomes" id="UP001369082">
    <property type="component" value="Unassembled WGS sequence"/>
</dbReference>
<dbReference type="InterPro" id="IPR050330">
    <property type="entry name" value="Bact_OuterMem_StrucFunc"/>
</dbReference>
<reference evidence="12 13" key="1">
    <citation type="submission" date="2024-02" db="EMBL/GenBank/DDBJ databases">
        <title>Bacteria isolated from the canopy kelp, Nereocystis luetkeana.</title>
        <authorList>
            <person name="Pfister C.A."/>
            <person name="Younker I.T."/>
            <person name="Light S.H."/>
        </authorList>
    </citation>
    <scope>NUCLEOTIDE SEQUENCE [LARGE SCALE GENOMIC DNA]</scope>
    <source>
        <strain evidence="12 13">TI.1.05</strain>
    </source>
</reference>
<dbReference type="InterPro" id="IPR008722">
    <property type="entry name" value="OprF_membrane_N"/>
</dbReference>
<feature type="chain" id="PRO_5045058895" evidence="10">
    <location>
        <begin position="24"/>
        <end position="350"/>
    </location>
</feature>
<gene>
    <name evidence="12" type="ORF">V6256_00985</name>
</gene>
<comment type="subcellular location">
    <subcellularLocation>
        <location evidence="1">Cell outer membrane</location>
        <topology evidence="1">Multi-pass membrane protein</topology>
    </subcellularLocation>
</comment>
<dbReference type="InterPro" id="IPR036737">
    <property type="entry name" value="OmpA-like_sf"/>
</dbReference>
<dbReference type="EMBL" id="JBAKAZ010000003">
    <property type="protein sequence ID" value="MEL0628167.1"/>
    <property type="molecule type" value="Genomic_DNA"/>
</dbReference>
<dbReference type="InterPro" id="IPR006665">
    <property type="entry name" value="OmpA-like"/>
</dbReference>
<dbReference type="Gene3D" id="3.30.1330.60">
    <property type="entry name" value="OmpA-like domain"/>
    <property type="match status" value="1"/>
</dbReference>
<keyword evidence="4" id="KW-0812">Transmembrane</keyword>
<organism evidence="12 13">
    <name type="scientific">Psychromonas aquatilis</name>
    <dbReference type="NCBI Taxonomy" id="2005072"/>
    <lineage>
        <taxon>Bacteria</taxon>
        <taxon>Pseudomonadati</taxon>
        <taxon>Pseudomonadota</taxon>
        <taxon>Gammaproteobacteria</taxon>
        <taxon>Alteromonadales</taxon>
        <taxon>Psychromonadaceae</taxon>
        <taxon>Psychromonas</taxon>
    </lineage>
</organism>
<feature type="domain" description="OmpA-like" evidence="11">
    <location>
        <begin position="226"/>
        <end position="344"/>
    </location>
</feature>
<sequence length="350" mass="38367">MMKHKAPLIVSAVLLGQMLPAQAEQTSGETLVGNAYGGIHGSYLQADNDRLDGDDSRDEFDGAGGYGAELGYRITKPVELRFSYTRFEADVETGPNVQGINKYNLDALYFPNEESFYVLGGMSALDFDADTEAALNVGLGYRQYFTDRFAAYGEVKGNYQFDEKYTDAIAQIGLIYYFSKNEAPVEPVVVYAAPVDTDQDGVVNGTDECANTPMSDKVDAVGCTIFEEETLSTRLLVNFDNNKSVVKPEYYSEVAKTAEFLKTYPQVNITVDGHSSAVGAAAYNKKLSQERADAVADLLVSEYGIDASRITAVGHGEEDLLDTANTAEANEMNRRIEINIEETREVPVER</sequence>
<evidence type="ECO:0000256" key="8">
    <source>
        <dbReference type="ARBA" id="ARBA00023237"/>
    </source>
</evidence>
<evidence type="ECO:0000256" key="3">
    <source>
        <dbReference type="ARBA" id="ARBA00022452"/>
    </source>
</evidence>
<evidence type="ECO:0000256" key="9">
    <source>
        <dbReference type="PROSITE-ProRule" id="PRU00473"/>
    </source>
</evidence>
<dbReference type="PROSITE" id="PS51123">
    <property type="entry name" value="OMPA_2"/>
    <property type="match status" value="1"/>
</dbReference>
<keyword evidence="5" id="KW-0406">Ion transport</keyword>
<dbReference type="RefSeq" id="WP_341596117.1">
    <property type="nucleotide sequence ID" value="NZ_JBAKAZ010000003.1"/>
</dbReference>
<keyword evidence="3" id="KW-1134">Transmembrane beta strand</keyword>